<dbReference type="Pfam" id="PF00132">
    <property type="entry name" value="Hexapep"/>
    <property type="match status" value="2"/>
</dbReference>
<accession>A0ABD7C507</accession>
<evidence type="ECO:0000256" key="2">
    <source>
        <dbReference type="ARBA" id="ARBA00022679"/>
    </source>
</evidence>
<dbReference type="EMBL" id="CP067993">
    <property type="protein sequence ID" value="QQQ42957.1"/>
    <property type="molecule type" value="Genomic_DNA"/>
</dbReference>
<dbReference type="InterPro" id="IPR011004">
    <property type="entry name" value="Trimer_LpxA-like_sf"/>
</dbReference>
<dbReference type="PROSITE" id="PS00101">
    <property type="entry name" value="HEXAPEP_TRANSFERASES"/>
    <property type="match status" value="1"/>
</dbReference>
<organism evidence="6 7">
    <name type="scientific">Stenotrophomonas maltophilia</name>
    <name type="common">Pseudomonas maltophilia</name>
    <name type="synonym">Xanthomonas maltophilia</name>
    <dbReference type="NCBI Taxonomy" id="40324"/>
    <lineage>
        <taxon>Bacteria</taxon>
        <taxon>Pseudomonadati</taxon>
        <taxon>Pseudomonadota</taxon>
        <taxon>Gammaproteobacteria</taxon>
        <taxon>Lysobacterales</taxon>
        <taxon>Lysobacteraceae</taxon>
        <taxon>Stenotrophomonas</taxon>
        <taxon>Stenotrophomonas maltophilia group</taxon>
    </lineage>
</organism>
<evidence type="ECO:0000256" key="1">
    <source>
        <dbReference type="ARBA" id="ARBA00007274"/>
    </source>
</evidence>
<evidence type="ECO:0000256" key="3">
    <source>
        <dbReference type="ARBA" id="ARBA00022737"/>
    </source>
</evidence>
<dbReference type="GO" id="GO:0016746">
    <property type="term" value="F:acyltransferase activity"/>
    <property type="evidence" value="ECO:0007669"/>
    <property type="project" value="UniProtKB-KW"/>
</dbReference>
<dbReference type="InterPro" id="IPR014710">
    <property type="entry name" value="RmlC-like_jellyroll"/>
</dbReference>
<dbReference type="InterPro" id="IPR011051">
    <property type="entry name" value="RmlC_Cupin_sf"/>
</dbReference>
<dbReference type="PANTHER" id="PTHR43300">
    <property type="entry name" value="ACETYLTRANSFERASE"/>
    <property type="match status" value="1"/>
</dbReference>
<dbReference type="SUPFAM" id="SSF51182">
    <property type="entry name" value="RmlC-like cupins"/>
    <property type="match status" value="1"/>
</dbReference>
<dbReference type="SUPFAM" id="SSF51161">
    <property type="entry name" value="Trimeric LpxA-like enzymes"/>
    <property type="match status" value="1"/>
</dbReference>
<protein>
    <submittedName>
        <fullName evidence="6">WxcM-like domain-containing protein</fullName>
    </submittedName>
</protein>
<dbReference type="InterPro" id="IPR050179">
    <property type="entry name" value="Trans_hexapeptide_repeat"/>
</dbReference>
<evidence type="ECO:0000259" key="5">
    <source>
        <dbReference type="Pfam" id="PF05523"/>
    </source>
</evidence>
<dbReference type="InterPro" id="IPR008894">
    <property type="entry name" value="QdtA_cupin_dom"/>
</dbReference>
<sequence length="310" mass="33448">MSHYCHPNALCESTQIGSGTRIWAFAHVLPGAVIGENCNICNGVFIENNVVVGNRVTVKSGAQLWDGIRLGDDVFVGPNATFTNDRFPRSGQHLDSHPETVVEAGASIGANATLLPGVRIGSGAMVGAGAVITRSVPPNAIVIGNPARIVGYVTDGKIQTRPTAASSGQMPRTGATGVTLHSMPRYQDLRGALSVGEFSKDLPFQPKRYFLVFDVPSQETRGEHAHRICHQFLVCVKGSVRVLADDGRQREEFTLDSPSVGLHLPPMIWGTQYQYSPDAVLLVFASEEYDSEEYVRHYDEFIALTAAAKA</sequence>
<dbReference type="CDD" id="cd20292">
    <property type="entry name" value="cupin_QdtA-like"/>
    <property type="match status" value="1"/>
</dbReference>
<dbReference type="RefSeq" id="WP_049398403.1">
    <property type="nucleotide sequence ID" value="NZ_CP067993.1"/>
</dbReference>
<keyword evidence="2" id="KW-0808">Transferase</keyword>
<dbReference type="PANTHER" id="PTHR43300:SF4">
    <property type="entry name" value="ACYL-[ACYL-CARRIER-PROTEIN]--UDP-N-ACETYLGLUCOSAMINE O-ACYLTRANSFERASE"/>
    <property type="match status" value="1"/>
</dbReference>
<dbReference type="InterPro" id="IPR001451">
    <property type="entry name" value="Hexapep"/>
</dbReference>
<dbReference type="CDD" id="cd03358">
    <property type="entry name" value="LbH_WxcM_N_like"/>
    <property type="match status" value="1"/>
</dbReference>
<dbReference type="Pfam" id="PF05523">
    <property type="entry name" value="FdtA"/>
    <property type="match status" value="1"/>
</dbReference>
<proteinExistence type="inferred from homology"/>
<name>A0ABD7C507_STEMA</name>
<reference evidence="6 7" key="1">
    <citation type="submission" date="2021-01" db="EMBL/GenBank/DDBJ databases">
        <title>Genome Characterization of a novel Stenotrophomonas isolate with high keratinase activity.</title>
        <authorList>
            <person name="Cao Z.-J."/>
        </authorList>
    </citation>
    <scope>NUCLEOTIDE SEQUENCE [LARGE SCALE GENOMIC DNA]</scope>
    <source>
        <strain evidence="6 7">DHHJ</strain>
    </source>
</reference>
<keyword evidence="3" id="KW-0677">Repeat</keyword>
<keyword evidence="4" id="KW-0012">Acyltransferase</keyword>
<dbReference type="Gene3D" id="2.160.10.10">
    <property type="entry name" value="Hexapeptide repeat proteins"/>
    <property type="match status" value="1"/>
</dbReference>
<dbReference type="AlphaFoldDB" id="A0ABD7C507"/>
<dbReference type="InterPro" id="IPR018357">
    <property type="entry name" value="Hexapep_transf_CS"/>
</dbReference>
<evidence type="ECO:0000313" key="7">
    <source>
        <dbReference type="Proteomes" id="UP000596095"/>
    </source>
</evidence>
<gene>
    <name evidence="6" type="ORF">JJL50_02555</name>
</gene>
<feature type="domain" description="Sugar 3,4-ketoisomerase QdtA cupin" evidence="5">
    <location>
        <begin position="177"/>
        <end position="304"/>
    </location>
</feature>
<comment type="similarity">
    <text evidence="1">Belongs to the transferase hexapeptide repeat family.</text>
</comment>
<dbReference type="Proteomes" id="UP000596095">
    <property type="component" value="Chromosome"/>
</dbReference>
<evidence type="ECO:0000313" key="6">
    <source>
        <dbReference type="EMBL" id="QQQ42957.1"/>
    </source>
</evidence>
<evidence type="ECO:0000256" key="4">
    <source>
        <dbReference type="ARBA" id="ARBA00023315"/>
    </source>
</evidence>
<dbReference type="Gene3D" id="2.60.120.10">
    <property type="entry name" value="Jelly Rolls"/>
    <property type="match status" value="1"/>
</dbReference>